<evidence type="ECO:0000259" key="6">
    <source>
        <dbReference type="SMART" id="SM00062"/>
    </source>
</evidence>
<organism evidence="7 8">
    <name type="scientific">Paramagnetospirillum marisnigri</name>
    <dbReference type="NCBI Taxonomy" id="1285242"/>
    <lineage>
        <taxon>Bacteria</taxon>
        <taxon>Pseudomonadati</taxon>
        <taxon>Pseudomonadota</taxon>
        <taxon>Alphaproteobacteria</taxon>
        <taxon>Rhodospirillales</taxon>
        <taxon>Magnetospirillaceae</taxon>
        <taxon>Paramagnetospirillum</taxon>
    </lineage>
</organism>
<dbReference type="EMBL" id="LWQT01000062">
    <property type="protein sequence ID" value="OAN49504.1"/>
    <property type="molecule type" value="Genomic_DNA"/>
</dbReference>
<dbReference type="InterPro" id="IPR018313">
    <property type="entry name" value="SBP_3_CS"/>
</dbReference>
<evidence type="ECO:0000256" key="4">
    <source>
        <dbReference type="RuleBase" id="RU003744"/>
    </source>
</evidence>
<reference evidence="7 8" key="1">
    <citation type="submission" date="2016-04" db="EMBL/GenBank/DDBJ databases">
        <title>Draft genome sequence of freshwater magnetotactic bacteria Magnetospirillum marisnigri SP-1 and Magnetospirillum moscoviense BB-1.</title>
        <authorList>
            <person name="Koziaeva V."/>
            <person name="Dziuba M.V."/>
            <person name="Ivanov T.M."/>
            <person name="Kuznetsov B."/>
            <person name="Grouzdev D.S."/>
        </authorList>
    </citation>
    <scope>NUCLEOTIDE SEQUENCE [LARGE SCALE GENOMIC DNA]</scope>
    <source>
        <strain evidence="7 8">SP-1</strain>
    </source>
</reference>
<keyword evidence="2" id="KW-0813">Transport</keyword>
<dbReference type="SMART" id="SM00062">
    <property type="entry name" value="PBPb"/>
    <property type="match status" value="1"/>
</dbReference>
<sequence length="341" mass="36273">MKLIPAMAAAALVAGSVLAQPAHAGATLDAVKAKGFLQCGVNLGLYGFSAPDAKGNWAGLDVDVCRAVAAAVFGDASKVKYTPLSAQQRLPALQSGEIDLLARNTTWTLTRDTANGLDFTTPSYFDGQGFMVSKKLGLKSVKELNGATVCVLPGTTTEQNLSDFFRANKMSFKPVVIEKNEELNSAFFSGRCDALSSDASQLAGIRAGQASNPEDWVILPELISKEPLAPAVRQGDPQWADLVRWSQFAMVYAEEKGVTSKSVAEAAKSPDPDLQRLLGVTAGNGKAMGVDEKWAYNIIAQVGNYGESFERNVGKDSNLKLSRGLNALYTNGGLMYAMPPR</sequence>
<dbReference type="PANTHER" id="PTHR30085">
    <property type="entry name" value="AMINO ACID ABC TRANSPORTER PERMEASE"/>
    <property type="match status" value="1"/>
</dbReference>
<name>A0A178MNI5_9PROT</name>
<dbReference type="SUPFAM" id="SSF53850">
    <property type="entry name" value="Periplasmic binding protein-like II"/>
    <property type="match status" value="1"/>
</dbReference>
<dbReference type="AlphaFoldDB" id="A0A178MNI5"/>
<evidence type="ECO:0000313" key="7">
    <source>
        <dbReference type="EMBL" id="OAN49504.1"/>
    </source>
</evidence>
<accession>A0A178MNI5</accession>
<dbReference type="Pfam" id="PF00497">
    <property type="entry name" value="SBP_bac_3"/>
    <property type="match status" value="1"/>
</dbReference>
<dbReference type="GO" id="GO:0006865">
    <property type="term" value="P:amino acid transport"/>
    <property type="evidence" value="ECO:0007669"/>
    <property type="project" value="TreeGrafter"/>
</dbReference>
<proteinExistence type="inferred from homology"/>
<feature type="chain" id="PRO_5008092093" evidence="5">
    <location>
        <begin position="25"/>
        <end position="341"/>
    </location>
</feature>
<protein>
    <submittedName>
        <fullName evidence="7">Amino acid ABC transporter substrate-binding protein</fullName>
    </submittedName>
</protein>
<evidence type="ECO:0000313" key="8">
    <source>
        <dbReference type="Proteomes" id="UP000078428"/>
    </source>
</evidence>
<evidence type="ECO:0000256" key="3">
    <source>
        <dbReference type="ARBA" id="ARBA00022729"/>
    </source>
</evidence>
<comment type="caution">
    <text evidence="7">The sequence shown here is derived from an EMBL/GenBank/DDBJ whole genome shotgun (WGS) entry which is preliminary data.</text>
</comment>
<evidence type="ECO:0000256" key="1">
    <source>
        <dbReference type="ARBA" id="ARBA00010333"/>
    </source>
</evidence>
<dbReference type="STRING" id="1285242.A6A04_19350"/>
<evidence type="ECO:0000256" key="2">
    <source>
        <dbReference type="ARBA" id="ARBA00022448"/>
    </source>
</evidence>
<gene>
    <name evidence="7" type="ORF">A6A04_19350</name>
</gene>
<dbReference type="RefSeq" id="WP_068493280.1">
    <property type="nucleotide sequence ID" value="NZ_LWQT01000062.1"/>
</dbReference>
<keyword evidence="8" id="KW-1185">Reference proteome</keyword>
<comment type="similarity">
    <text evidence="1 4">Belongs to the bacterial solute-binding protein 3 family.</text>
</comment>
<dbReference type="PANTHER" id="PTHR30085:SF7">
    <property type="entry name" value="AMINO-ACID ABC TRANSPORTER-BINDING PROTEIN YHDW-RELATED"/>
    <property type="match status" value="1"/>
</dbReference>
<dbReference type="InterPro" id="IPR001638">
    <property type="entry name" value="Solute-binding_3/MltF_N"/>
</dbReference>
<dbReference type="Gene3D" id="3.40.190.10">
    <property type="entry name" value="Periplasmic binding protein-like II"/>
    <property type="match status" value="2"/>
</dbReference>
<keyword evidence="3 5" id="KW-0732">Signal</keyword>
<dbReference type="CDD" id="cd13692">
    <property type="entry name" value="PBP2_BztA"/>
    <property type="match status" value="1"/>
</dbReference>
<feature type="signal peptide" evidence="5">
    <location>
        <begin position="1"/>
        <end position="24"/>
    </location>
</feature>
<dbReference type="PROSITE" id="PS01039">
    <property type="entry name" value="SBP_BACTERIAL_3"/>
    <property type="match status" value="1"/>
</dbReference>
<dbReference type="Proteomes" id="UP000078428">
    <property type="component" value="Unassembled WGS sequence"/>
</dbReference>
<evidence type="ECO:0000256" key="5">
    <source>
        <dbReference type="SAM" id="SignalP"/>
    </source>
</evidence>
<dbReference type="InterPro" id="IPR051455">
    <property type="entry name" value="Bact_solute-bind_prot3"/>
</dbReference>
<dbReference type="OrthoDB" id="9777941at2"/>
<feature type="domain" description="Solute-binding protein family 3/N-terminal" evidence="6">
    <location>
        <begin position="36"/>
        <end position="261"/>
    </location>
</feature>